<accession>A0A7R8XDG7</accession>
<evidence type="ECO:0000256" key="10">
    <source>
        <dbReference type="SAM" id="Phobius"/>
    </source>
</evidence>
<dbReference type="GO" id="GO:0031966">
    <property type="term" value="C:mitochondrial membrane"/>
    <property type="evidence" value="ECO:0007669"/>
    <property type="project" value="UniProtKB-SubCell"/>
</dbReference>
<keyword evidence="6 10" id="KW-1133">Transmembrane helix</keyword>
<protein>
    <recommendedName>
        <fullName evidence="11">Armadillo repeat-containing domain-containing protein</fullName>
    </recommendedName>
</protein>
<evidence type="ECO:0000256" key="8">
    <source>
        <dbReference type="ARBA" id="ARBA00023136"/>
    </source>
</evidence>
<evidence type="ECO:0000256" key="9">
    <source>
        <dbReference type="PROSITE-ProRule" id="PRU00259"/>
    </source>
</evidence>
<organism evidence="12">
    <name type="scientific">Darwinula stevensoni</name>
    <dbReference type="NCBI Taxonomy" id="69355"/>
    <lineage>
        <taxon>Eukaryota</taxon>
        <taxon>Metazoa</taxon>
        <taxon>Ecdysozoa</taxon>
        <taxon>Arthropoda</taxon>
        <taxon>Crustacea</taxon>
        <taxon>Oligostraca</taxon>
        <taxon>Ostracoda</taxon>
        <taxon>Podocopa</taxon>
        <taxon>Podocopida</taxon>
        <taxon>Darwinulocopina</taxon>
        <taxon>Darwinuloidea</taxon>
        <taxon>Darwinulidae</taxon>
        <taxon>Darwinula</taxon>
    </lineage>
</organism>
<dbReference type="InterPro" id="IPR011989">
    <property type="entry name" value="ARM-like"/>
</dbReference>
<dbReference type="Gene3D" id="1.25.10.10">
    <property type="entry name" value="Leucine-rich Repeat Variant"/>
    <property type="match status" value="1"/>
</dbReference>
<evidence type="ECO:0000259" key="11">
    <source>
        <dbReference type="Pfam" id="PF04826"/>
    </source>
</evidence>
<keyword evidence="4 10" id="KW-0812">Transmembrane</keyword>
<gene>
    <name evidence="12" type="ORF">DSTB1V02_LOCUS5079</name>
</gene>
<evidence type="ECO:0000256" key="6">
    <source>
        <dbReference type="ARBA" id="ARBA00022989"/>
    </source>
</evidence>
<dbReference type="PANTHER" id="PTHR15712">
    <property type="entry name" value="ARMADILLO REPEAT CONTAINING PROTEIN"/>
    <property type="match status" value="1"/>
</dbReference>
<evidence type="ECO:0000256" key="2">
    <source>
        <dbReference type="ARBA" id="ARBA00004325"/>
    </source>
</evidence>
<dbReference type="SUPFAM" id="SSF48371">
    <property type="entry name" value="ARM repeat"/>
    <property type="match status" value="1"/>
</dbReference>
<comment type="similarity">
    <text evidence="3">Belongs to the eutherian X-chromosome-specific Armcx family.</text>
</comment>
<evidence type="ECO:0000256" key="7">
    <source>
        <dbReference type="ARBA" id="ARBA00023128"/>
    </source>
</evidence>
<dbReference type="OrthoDB" id="10017790at2759"/>
<evidence type="ECO:0000256" key="5">
    <source>
        <dbReference type="ARBA" id="ARBA00022968"/>
    </source>
</evidence>
<feature type="repeat" description="ARM" evidence="9">
    <location>
        <begin position="69"/>
        <end position="99"/>
    </location>
</feature>
<evidence type="ECO:0000256" key="3">
    <source>
        <dbReference type="ARBA" id="ARBA00010553"/>
    </source>
</evidence>
<keyword evidence="13" id="KW-1185">Reference proteome</keyword>
<sequence length="255" mass="27787">MLAFASKHLLMCPADADMAASSGPDATVNKVALCSAVFAGFAYVGYSVFKTAFKRHARRKRIGWSPPLGAIPRLLSHLFPEEEDEDLTLAALQTLSNMAVLTDLHETFQPGFSTFYALLSHKNPAIRLQTAKLLNNLACNPAMGPCLLAAEGPSNILDVLNASHQDEEFLLRFVTLLANLCSIATGTKFDPVIELPPHCKASSPDTMYSKLCSVTHKEGLHSAAFFLSRESKSEDIRFHAHRICDALHPPPSTPE</sequence>
<keyword evidence="7" id="KW-0496">Mitochondrion</keyword>
<feature type="transmembrane region" description="Helical" evidence="10">
    <location>
        <begin position="26"/>
        <end position="49"/>
    </location>
</feature>
<dbReference type="Pfam" id="PF04826">
    <property type="entry name" value="Arm_2"/>
    <property type="match status" value="1"/>
</dbReference>
<dbReference type="InterPro" id="IPR016024">
    <property type="entry name" value="ARM-type_fold"/>
</dbReference>
<evidence type="ECO:0000256" key="4">
    <source>
        <dbReference type="ARBA" id="ARBA00022692"/>
    </source>
</evidence>
<dbReference type="InterPro" id="IPR006911">
    <property type="entry name" value="ARM-rpt_dom"/>
</dbReference>
<evidence type="ECO:0000256" key="1">
    <source>
        <dbReference type="ARBA" id="ARBA00004167"/>
    </source>
</evidence>
<dbReference type="Proteomes" id="UP000677054">
    <property type="component" value="Unassembled WGS sequence"/>
</dbReference>
<evidence type="ECO:0000313" key="12">
    <source>
        <dbReference type="EMBL" id="CAD7245205.1"/>
    </source>
</evidence>
<dbReference type="AlphaFoldDB" id="A0A7R8XDG7"/>
<evidence type="ECO:0000313" key="13">
    <source>
        <dbReference type="Proteomes" id="UP000677054"/>
    </source>
</evidence>
<dbReference type="EMBL" id="LR900320">
    <property type="protein sequence ID" value="CAD7245205.1"/>
    <property type="molecule type" value="Genomic_DNA"/>
</dbReference>
<comment type="subcellular location">
    <subcellularLocation>
        <location evidence="1">Membrane</location>
        <topology evidence="1">Single-pass membrane protein</topology>
    </subcellularLocation>
    <subcellularLocation>
        <location evidence="2">Mitochondrion membrane</location>
    </subcellularLocation>
</comment>
<dbReference type="InterPro" id="IPR051303">
    <property type="entry name" value="Armcx_regulator"/>
</dbReference>
<dbReference type="PROSITE" id="PS50176">
    <property type="entry name" value="ARM_REPEAT"/>
    <property type="match status" value="1"/>
</dbReference>
<dbReference type="PANTHER" id="PTHR15712:SF23">
    <property type="entry name" value="ARMADILLO REPEAT CONTAINING 10"/>
    <property type="match status" value="1"/>
</dbReference>
<proteinExistence type="inferred from homology"/>
<keyword evidence="8 10" id="KW-0472">Membrane</keyword>
<feature type="domain" description="Armadillo repeat-containing" evidence="11">
    <location>
        <begin position="88"/>
        <end position="181"/>
    </location>
</feature>
<keyword evidence="5" id="KW-0735">Signal-anchor</keyword>
<name>A0A7R8XDG7_9CRUS</name>
<dbReference type="EMBL" id="CAJPEV010000803">
    <property type="protein sequence ID" value="CAG0888658.1"/>
    <property type="molecule type" value="Genomic_DNA"/>
</dbReference>
<dbReference type="InterPro" id="IPR000225">
    <property type="entry name" value="Armadillo"/>
</dbReference>
<reference evidence="12" key="1">
    <citation type="submission" date="2020-11" db="EMBL/GenBank/DDBJ databases">
        <authorList>
            <person name="Tran Van P."/>
        </authorList>
    </citation>
    <scope>NUCLEOTIDE SEQUENCE</scope>
</reference>